<dbReference type="Gene3D" id="3.40.50.720">
    <property type="entry name" value="NAD(P)-binding Rossmann-like Domain"/>
    <property type="match status" value="1"/>
</dbReference>
<evidence type="ECO:0000256" key="6">
    <source>
        <dbReference type="ARBA" id="ARBA00023589"/>
    </source>
</evidence>
<dbReference type="FunCoup" id="S8DJU1">
    <property type="interactions" value="88"/>
</dbReference>
<dbReference type="GO" id="GO:0005741">
    <property type="term" value="C:mitochondrial outer membrane"/>
    <property type="evidence" value="ECO:0007669"/>
    <property type="project" value="TreeGrafter"/>
</dbReference>
<dbReference type="InterPro" id="IPR036291">
    <property type="entry name" value="NAD(P)-bd_dom_sf"/>
</dbReference>
<protein>
    <recommendedName>
        <fullName evidence="8">3beta-hydroxysteroid 3-dehydrogenase</fullName>
        <ecNumber evidence="8">1.1.1.270</ecNumber>
    </recommendedName>
</protein>
<evidence type="ECO:0000256" key="3">
    <source>
        <dbReference type="ARBA" id="ARBA00022955"/>
    </source>
</evidence>
<dbReference type="HOGENOM" id="CLU_029944_1_0_1"/>
<dbReference type="Proteomes" id="UP000015241">
    <property type="component" value="Unassembled WGS sequence"/>
</dbReference>
<keyword evidence="1" id="KW-0444">Lipid biosynthesis</keyword>
<dbReference type="SUPFAM" id="SSF51735">
    <property type="entry name" value="NAD(P)-binding Rossmann-fold domains"/>
    <property type="match status" value="1"/>
</dbReference>
<feature type="region of interest" description="Disordered" evidence="9">
    <location>
        <begin position="348"/>
        <end position="367"/>
    </location>
</feature>
<dbReference type="GO" id="GO:0000253">
    <property type="term" value="F:3-beta-hydroxysteroid 3-dehydrogenase (NADP+) activity"/>
    <property type="evidence" value="ECO:0007669"/>
    <property type="project" value="UniProtKB-EC"/>
</dbReference>
<dbReference type="PANTHER" id="PTHR43647">
    <property type="entry name" value="DEHYDROGENASE"/>
    <property type="match status" value="1"/>
</dbReference>
<proteinExistence type="inferred from homology"/>
<dbReference type="eggNOG" id="KOG1478">
    <property type="taxonomic scope" value="Eukaryota"/>
</dbReference>
<dbReference type="InterPro" id="IPR002347">
    <property type="entry name" value="SDR_fam"/>
</dbReference>
<evidence type="ECO:0000256" key="5">
    <source>
        <dbReference type="ARBA" id="ARBA00023098"/>
    </source>
</evidence>
<dbReference type="AlphaFoldDB" id="S8DJU1"/>
<dbReference type="InParanoid" id="S8DJU1"/>
<dbReference type="PANTHER" id="PTHR43647:SF1">
    <property type="entry name" value="3-KETO-STEROID REDUCTASE ERG27"/>
    <property type="match status" value="1"/>
</dbReference>
<accession>S8DJU1</accession>
<dbReference type="OrthoDB" id="9989144at2759"/>
<dbReference type="PRINTS" id="PR00081">
    <property type="entry name" value="GDHRDH"/>
</dbReference>
<comment type="pathway">
    <text evidence="6">Steroid biosynthesis; zymosterol biosynthesis; zymosterol from lanosterol: step 5/6.</text>
</comment>
<dbReference type="InterPro" id="IPR051593">
    <property type="entry name" value="Ergosterol_Biosynth_ERG27"/>
</dbReference>
<evidence type="ECO:0000256" key="7">
    <source>
        <dbReference type="ARBA" id="ARBA00023593"/>
    </source>
</evidence>
<dbReference type="EMBL" id="KE504255">
    <property type="protein sequence ID" value="EPS93826.1"/>
    <property type="molecule type" value="Genomic_DNA"/>
</dbReference>
<evidence type="ECO:0000256" key="9">
    <source>
        <dbReference type="SAM" id="MobiDB-lite"/>
    </source>
</evidence>
<comment type="similarity">
    <text evidence="7">Belongs to the short-chain dehydrogenases/reductases (SDR) family. ERG27 subfamily.</text>
</comment>
<gene>
    <name evidence="10" type="ORF">FOMPIDRAFT_1135442</name>
</gene>
<evidence type="ECO:0000256" key="1">
    <source>
        <dbReference type="ARBA" id="ARBA00022516"/>
    </source>
</evidence>
<reference evidence="10 11" key="1">
    <citation type="journal article" date="2012" name="Science">
        <title>The Paleozoic origin of enzymatic lignin decomposition reconstructed from 31 fungal genomes.</title>
        <authorList>
            <person name="Floudas D."/>
            <person name="Binder M."/>
            <person name="Riley R."/>
            <person name="Barry K."/>
            <person name="Blanchette R.A."/>
            <person name="Henrissat B."/>
            <person name="Martinez A.T."/>
            <person name="Otillar R."/>
            <person name="Spatafora J.W."/>
            <person name="Yadav J.S."/>
            <person name="Aerts A."/>
            <person name="Benoit I."/>
            <person name="Boyd A."/>
            <person name="Carlson A."/>
            <person name="Copeland A."/>
            <person name="Coutinho P.M."/>
            <person name="de Vries R.P."/>
            <person name="Ferreira P."/>
            <person name="Findley K."/>
            <person name="Foster B."/>
            <person name="Gaskell J."/>
            <person name="Glotzer D."/>
            <person name="Gorecki P."/>
            <person name="Heitman J."/>
            <person name="Hesse C."/>
            <person name="Hori C."/>
            <person name="Igarashi K."/>
            <person name="Jurgens J.A."/>
            <person name="Kallen N."/>
            <person name="Kersten P."/>
            <person name="Kohler A."/>
            <person name="Kuees U."/>
            <person name="Kumar T.K.A."/>
            <person name="Kuo A."/>
            <person name="LaButti K."/>
            <person name="Larrondo L.F."/>
            <person name="Lindquist E."/>
            <person name="Ling A."/>
            <person name="Lombard V."/>
            <person name="Lucas S."/>
            <person name="Lundell T."/>
            <person name="Martin R."/>
            <person name="McLaughlin D.J."/>
            <person name="Morgenstern I."/>
            <person name="Morin E."/>
            <person name="Murat C."/>
            <person name="Nagy L.G."/>
            <person name="Nolan M."/>
            <person name="Ohm R.A."/>
            <person name="Patyshakuliyeva A."/>
            <person name="Rokas A."/>
            <person name="Ruiz-Duenas F.J."/>
            <person name="Sabat G."/>
            <person name="Salamov A."/>
            <person name="Samejima M."/>
            <person name="Schmutz J."/>
            <person name="Slot J.C."/>
            <person name="St John F."/>
            <person name="Stenlid J."/>
            <person name="Sun H."/>
            <person name="Sun S."/>
            <person name="Syed K."/>
            <person name="Tsang A."/>
            <person name="Wiebenga A."/>
            <person name="Young D."/>
            <person name="Pisabarro A."/>
            <person name="Eastwood D.C."/>
            <person name="Martin F."/>
            <person name="Cullen D."/>
            <person name="Grigoriev I.V."/>
            <person name="Hibbett D.S."/>
        </authorList>
    </citation>
    <scope>NUCLEOTIDE SEQUENCE</scope>
    <source>
        <strain evidence="11">FP-58527</strain>
    </source>
</reference>
<keyword evidence="11" id="KW-1185">Reference proteome</keyword>
<dbReference type="STRING" id="743788.S8DJU1"/>
<dbReference type="GO" id="GO:0006694">
    <property type="term" value="P:steroid biosynthetic process"/>
    <property type="evidence" value="ECO:0007669"/>
    <property type="project" value="UniProtKB-KW"/>
</dbReference>
<dbReference type="EC" id="1.1.1.270" evidence="8"/>
<keyword evidence="4" id="KW-0560">Oxidoreductase</keyword>
<keyword evidence="5" id="KW-0443">Lipid metabolism</keyword>
<name>S8DJU1_FOMSC</name>
<evidence type="ECO:0000256" key="2">
    <source>
        <dbReference type="ARBA" id="ARBA00022857"/>
    </source>
</evidence>
<evidence type="ECO:0000256" key="4">
    <source>
        <dbReference type="ARBA" id="ARBA00023002"/>
    </source>
</evidence>
<evidence type="ECO:0000256" key="8">
    <source>
        <dbReference type="ARBA" id="ARBA00023621"/>
    </source>
</evidence>
<evidence type="ECO:0000313" key="10">
    <source>
        <dbReference type="EMBL" id="EPS93826.1"/>
    </source>
</evidence>
<keyword evidence="3" id="KW-0752">Steroid biosynthesis</keyword>
<dbReference type="GO" id="GO:0005789">
    <property type="term" value="C:endoplasmic reticulum membrane"/>
    <property type="evidence" value="ECO:0007669"/>
    <property type="project" value="TreeGrafter"/>
</dbReference>
<keyword evidence="2" id="KW-0521">NADP</keyword>
<dbReference type="GO" id="GO:0005811">
    <property type="term" value="C:lipid droplet"/>
    <property type="evidence" value="ECO:0007669"/>
    <property type="project" value="TreeGrafter"/>
</dbReference>
<evidence type="ECO:0000313" key="11">
    <source>
        <dbReference type="Proteomes" id="UP000015241"/>
    </source>
</evidence>
<sequence>MAHEERKRLIVLVTGANGGVGFGTCHRLLNQLSQCRPPDAQPFFTSVHTSGELPTVEPACDLTIIMACRSIQRAEEARQKLYNLLDTRINKIPVNTPEHEYATRFRLNLRIGIHKLDLATIRSVLDLSKELPQKYPYISHIICNAGLATYSHLDFPVFFKQCYESPLKAVKHPMFNVQTVGVLSPDNLGMVWQSNIFGHYVLFRSLQPLLSAWTKRYPSEPARVLWMSSVDAMPTYDPDTDPQLTKIPTSYQASKAQLDLIVRELSKQTRAEGGDVQHYVVTPGITATNVAAALLRPYILELCMLAFFYFCRFIGSPHVLFSTYKASVAVSHVTLAPSRFLPSTVDAHNLKRGRPRGPTGNGDAQHAFPKFSAANERWGKEYILIEPITTWGEHPDEGARAVERCERLYQAFLEKNAGKGANGTASNGTANGHTK</sequence>
<organism evidence="10 11">
    <name type="scientific">Fomitopsis schrenkii</name>
    <name type="common">Brown rot fungus</name>
    <dbReference type="NCBI Taxonomy" id="2126942"/>
    <lineage>
        <taxon>Eukaryota</taxon>
        <taxon>Fungi</taxon>
        <taxon>Dikarya</taxon>
        <taxon>Basidiomycota</taxon>
        <taxon>Agaricomycotina</taxon>
        <taxon>Agaricomycetes</taxon>
        <taxon>Polyporales</taxon>
        <taxon>Fomitopsis</taxon>
    </lineage>
</organism>